<dbReference type="PATRIC" id="fig|1389489.3.peg.763"/>
<dbReference type="CDD" id="cd03214">
    <property type="entry name" value="ABC_Iron-Siderophores_B12_Hemin"/>
    <property type="match status" value="1"/>
</dbReference>
<dbReference type="PANTHER" id="PTHR42794">
    <property type="entry name" value="HEMIN IMPORT ATP-BINDING PROTEIN HMUV"/>
    <property type="match status" value="1"/>
</dbReference>
<dbReference type="RefSeq" id="WP_021754376.1">
    <property type="nucleotide sequence ID" value="NC_022438.1"/>
</dbReference>
<dbReference type="GO" id="GO:0005524">
    <property type="term" value="F:ATP binding"/>
    <property type="evidence" value="ECO:0007669"/>
    <property type="project" value="UniProtKB-KW"/>
</dbReference>
<keyword evidence="4" id="KW-1278">Translocase</keyword>
<dbReference type="InterPro" id="IPR003439">
    <property type="entry name" value="ABC_transporter-like_ATP-bd"/>
</dbReference>
<name>U3PBT7_LEIXC</name>
<evidence type="ECO:0000256" key="4">
    <source>
        <dbReference type="ARBA" id="ARBA00022967"/>
    </source>
</evidence>
<dbReference type="PROSITE" id="PS50893">
    <property type="entry name" value="ABC_TRANSPORTER_2"/>
    <property type="match status" value="1"/>
</dbReference>
<keyword evidence="3" id="KW-0067">ATP-binding</keyword>
<evidence type="ECO:0000256" key="2">
    <source>
        <dbReference type="ARBA" id="ARBA00022741"/>
    </source>
</evidence>
<gene>
    <name evidence="7" type="ORF">O159_07910</name>
</gene>
<reference evidence="7 8" key="1">
    <citation type="journal article" date="2013" name="Genome Announc.">
        <title>Complete Genome Sequence of Leifsonia xyli subsp. cynodontis Strain DSM46306, a Gram-Positive Bacterial Pathogen of Grasses.</title>
        <authorList>
            <person name="Monteiro-Vitorello C.B."/>
            <person name="Zerillo M.M."/>
            <person name="Van Sluys M.A."/>
            <person name="Camargo L.E."/>
            <person name="Kitajima J.P."/>
        </authorList>
    </citation>
    <scope>NUCLEOTIDE SEQUENCE [LARGE SCALE GENOMIC DNA]</scope>
    <source>
        <strain evidence="7 8">DSM 46306</strain>
    </source>
</reference>
<evidence type="ECO:0000313" key="8">
    <source>
        <dbReference type="Proteomes" id="UP000016743"/>
    </source>
</evidence>
<dbReference type="PROSITE" id="PS00211">
    <property type="entry name" value="ABC_TRANSPORTER_1"/>
    <property type="match status" value="1"/>
</dbReference>
<dbReference type="Pfam" id="PF00005">
    <property type="entry name" value="ABC_tran"/>
    <property type="match status" value="1"/>
</dbReference>
<organism evidence="7 8">
    <name type="scientific">Leifsonia xyli subsp. cynodontis DSM 46306</name>
    <dbReference type="NCBI Taxonomy" id="1389489"/>
    <lineage>
        <taxon>Bacteria</taxon>
        <taxon>Bacillati</taxon>
        <taxon>Actinomycetota</taxon>
        <taxon>Actinomycetes</taxon>
        <taxon>Micrococcales</taxon>
        <taxon>Microbacteriaceae</taxon>
        <taxon>Leifsonia</taxon>
    </lineage>
</organism>
<dbReference type="HOGENOM" id="CLU_000604_1_11_11"/>
<accession>U3PBT7</accession>
<dbReference type="FunFam" id="3.40.50.300:FF:000134">
    <property type="entry name" value="Iron-enterobactin ABC transporter ATP-binding protein"/>
    <property type="match status" value="1"/>
</dbReference>
<keyword evidence="2" id="KW-0547">Nucleotide-binding</keyword>
<dbReference type="Proteomes" id="UP000016743">
    <property type="component" value="Chromosome"/>
</dbReference>
<proteinExistence type="predicted"/>
<evidence type="ECO:0000313" key="7">
    <source>
        <dbReference type="EMBL" id="AGW40948.1"/>
    </source>
</evidence>
<keyword evidence="8" id="KW-1185">Reference proteome</keyword>
<dbReference type="SUPFAM" id="SSF52540">
    <property type="entry name" value="P-loop containing nucleoside triphosphate hydrolases"/>
    <property type="match status" value="1"/>
</dbReference>
<feature type="region of interest" description="Disordered" evidence="5">
    <location>
        <begin position="254"/>
        <end position="283"/>
    </location>
</feature>
<dbReference type="STRING" id="1389489.O159_07910"/>
<sequence>MSAAPPAALVSAREMYVGYGRKQAVRGVSLDVAAGETIALIGPNGSGKSSLLRALAGRVPVDGGSVRIGGRDIARAGPRERARAAGLLEQRNPAPADLTVRELARYGRHPHRRWFERGGEADRDAVDWALAHTEMLADEDRVVAELSGGEAQRAWLAMVLAQRPRVLLLDEPTTYLDIAHQADVLEVVGELRRVLGMTVVLVLHDLNHVAAVADRVLALYEGVALATGTPAELFTPETIHALYGVAAEVAPGVDGGPPRIHLDHRARRDQRTQRTHPDQKERP</sequence>
<dbReference type="Gene3D" id="3.40.50.300">
    <property type="entry name" value="P-loop containing nucleotide triphosphate hydrolases"/>
    <property type="match status" value="1"/>
</dbReference>
<evidence type="ECO:0000256" key="3">
    <source>
        <dbReference type="ARBA" id="ARBA00022840"/>
    </source>
</evidence>
<dbReference type="AlphaFoldDB" id="U3PBT7"/>
<dbReference type="KEGG" id="lxy:O159_07910"/>
<evidence type="ECO:0000259" key="6">
    <source>
        <dbReference type="PROSITE" id="PS50893"/>
    </source>
</evidence>
<dbReference type="InterPro" id="IPR017871">
    <property type="entry name" value="ABC_transporter-like_CS"/>
</dbReference>
<dbReference type="SMART" id="SM00382">
    <property type="entry name" value="AAA"/>
    <property type="match status" value="1"/>
</dbReference>
<feature type="domain" description="ABC transporter" evidence="6">
    <location>
        <begin position="10"/>
        <end position="246"/>
    </location>
</feature>
<evidence type="ECO:0000256" key="5">
    <source>
        <dbReference type="SAM" id="MobiDB-lite"/>
    </source>
</evidence>
<keyword evidence="1" id="KW-0813">Transport</keyword>
<feature type="compositionally biased region" description="Basic and acidic residues" evidence="5">
    <location>
        <begin position="269"/>
        <end position="283"/>
    </location>
</feature>
<dbReference type="eggNOG" id="COG1120">
    <property type="taxonomic scope" value="Bacteria"/>
</dbReference>
<dbReference type="EMBL" id="CP006734">
    <property type="protein sequence ID" value="AGW40948.1"/>
    <property type="molecule type" value="Genomic_DNA"/>
</dbReference>
<evidence type="ECO:0000256" key="1">
    <source>
        <dbReference type="ARBA" id="ARBA00022448"/>
    </source>
</evidence>
<protein>
    <recommendedName>
        <fullName evidence="6">ABC transporter domain-containing protein</fullName>
    </recommendedName>
</protein>
<dbReference type="InterPro" id="IPR003593">
    <property type="entry name" value="AAA+_ATPase"/>
</dbReference>
<dbReference type="InterPro" id="IPR027417">
    <property type="entry name" value="P-loop_NTPase"/>
</dbReference>
<dbReference type="GO" id="GO:0016887">
    <property type="term" value="F:ATP hydrolysis activity"/>
    <property type="evidence" value="ECO:0007669"/>
    <property type="project" value="InterPro"/>
</dbReference>
<dbReference type="PANTHER" id="PTHR42794:SF1">
    <property type="entry name" value="HEMIN IMPORT ATP-BINDING PROTEIN HMUV"/>
    <property type="match status" value="1"/>
</dbReference>